<protein>
    <submittedName>
        <fullName evidence="2">Cold-shock DNA-binding domain protein</fullName>
    </submittedName>
</protein>
<proteinExistence type="predicted"/>
<reference evidence="2 3" key="1">
    <citation type="journal article" date="2010" name="Stand. Genomic Sci.">
        <title>Complete genome sequence of Arcanobacterium haemolyticum type strain (11018).</title>
        <authorList>
            <person name="Yasawong M."/>
            <person name="Teshima H."/>
            <person name="Lapidus A."/>
            <person name="Nolan M."/>
            <person name="Lucas S."/>
            <person name="Glavina Del Rio T."/>
            <person name="Tice H."/>
            <person name="Cheng J."/>
            <person name="Bruce D."/>
            <person name="Detter C."/>
            <person name="Tapia R."/>
            <person name="Han C."/>
            <person name="Goodwin L."/>
            <person name="Pitluck S."/>
            <person name="Liolios K."/>
            <person name="Ivanova N."/>
            <person name="Mavromatis K."/>
            <person name="Mikhailova N."/>
            <person name="Pati A."/>
            <person name="Chen A."/>
            <person name="Palaniappan K."/>
            <person name="Land M."/>
            <person name="Hauser L."/>
            <person name="Chang Y."/>
            <person name="Jeffries C."/>
            <person name="Rohde M."/>
            <person name="Sikorski J."/>
            <person name="Pukall R."/>
            <person name="Goker M."/>
            <person name="Woyke T."/>
            <person name="Bristow J."/>
            <person name="Eisen J."/>
            <person name="Markowitz V."/>
            <person name="Hugenholtz P."/>
            <person name="Kyrpides N."/>
            <person name="Klenk H."/>
        </authorList>
    </citation>
    <scope>NUCLEOTIDE SEQUENCE [LARGE SCALE GENOMIC DNA]</scope>
    <source>
        <strain evidence="3">ATCC 9345 / DSM 20595 / CCUG 17215 / LMG 16163 / NBRC 15585 / NCTC 8452 / 11018</strain>
    </source>
</reference>
<dbReference type="SUPFAM" id="SSF50249">
    <property type="entry name" value="Nucleic acid-binding proteins"/>
    <property type="match status" value="1"/>
</dbReference>
<sequence length="143" mass="15378">MSSCHAPRAARHRNESEYAVPTGKVKFFDEQKGFGFIAGDDGAQVYVAQSAVPLGVKLRPGTRVEYGVGDTRRGPAALSVSVIKKETSLAAANRRSPEALVPLIEDLIKILDVSSTQLRRGRYPDGGPRIAQALRALADDFDA</sequence>
<gene>
    <name evidence="2" type="ordered locus">Arch_1622</name>
</gene>
<organism evidence="2 3">
    <name type="scientific">Arcanobacterium haemolyticum (strain ATCC 9345 / DSM 20595 / CCM 5947 / CCUG 17215 / LMG 16163 / NBRC 15585 / NCTC 8452 / 11018)</name>
    <dbReference type="NCBI Taxonomy" id="644284"/>
    <lineage>
        <taxon>Bacteria</taxon>
        <taxon>Bacillati</taxon>
        <taxon>Actinomycetota</taxon>
        <taxon>Actinomycetes</taxon>
        <taxon>Actinomycetales</taxon>
        <taxon>Actinomycetaceae</taxon>
        <taxon>Arcanobacterium</taxon>
    </lineage>
</organism>
<accession>D7BKX9</accession>
<dbReference type="InterPro" id="IPR002059">
    <property type="entry name" value="CSP_DNA-bd"/>
</dbReference>
<dbReference type="KEGG" id="ahe:Arch_1622"/>
<dbReference type="Proteomes" id="UP000000376">
    <property type="component" value="Chromosome"/>
</dbReference>
<evidence type="ECO:0000313" key="2">
    <source>
        <dbReference type="EMBL" id="ADH93309.1"/>
    </source>
</evidence>
<dbReference type="STRING" id="644284.Arch_1622"/>
<dbReference type="Gene3D" id="2.40.50.140">
    <property type="entry name" value="Nucleic acid-binding proteins"/>
    <property type="match status" value="1"/>
</dbReference>
<dbReference type="SMART" id="SM00357">
    <property type="entry name" value="CSP"/>
    <property type="match status" value="1"/>
</dbReference>
<dbReference type="Pfam" id="PF00313">
    <property type="entry name" value="CSD"/>
    <property type="match status" value="1"/>
</dbReference>
<dbReference type="GO" id="GO:0003677">
    <property type="term" value="F:DNA binding"/>
    <property type="evidence" value="ECO:0007669"/>
    <property type="project" value="UniProtKB-KW"/>
</dbReference>
<dbReference type="AlphaFoldDB" id="D7BKX9"/>
<keyword evidence="2" id="KW-0238">DNA-binding</keyword>
<dbReference type="InterPro" id="IPR012340">
    <property type="entry name" value="NA-bd_OB-fold"/>
</dbReference>
<feature type="domain" description="CSD" evidence="1">
    <location>
        <begin position="20"/>
        <end position="82"/>
    </location>
</feature>
<dbReference type="eggNOG" id="COG1278">
    <property type="taxonomic scope" value="Bacteria"/>
</dbReference>
<name>D7BKX9_ARCHD</name>
<dbReference type="EMBL" id="CP002045">
    <property type="protein sequence ID" value="ADH93309.1"/>
    <property type="molecule type" value="Genomic_DNA"/>
</dbReference>
<dbReference type="HOGENOM" id="CLU_125944_0_0_11"/>
<dbReference type="CDD" id="cd04458">
    <property type="entry name" value="CSP_CDS"/>
    <property type="match status" value="1"/>
</dbReference>
<evidence type="ECO:0000259" key="1">
    <source>
        <dbReference type="PROSITE" id="PS51857"/>
    </source>
</evidence>
<dbReference type="InterPro" id="IPR011129">
    <property type="entry name" value="CSD"/>
</dbReference>
<dbReference type="PROSITE" id="PS51857">
    <property type="entry name" value="CSD_2"/>
    <property type="match status" value="1"/>
</dbReference>
<keyword evidence="3" id="KW-1185">Reference proteome</keyword>
<evidence type="ECO:0000313" key="3">
    <source>
        <dbReference type="Proteomes" id="UP000000376"/>
    </source>
</evidence>